<name>A0A2K1R400_POPTR</name>
<feature type="compositionally biased region" description="Basic and acidic residues" evidence="1">
    <location>
        <begin position="1"/>
        <end position="16"/>
    </location>
</feature>
<dbReference type="InParanoid" id="A0A2K1R400"/>
<protein>
    <submittedName>
        <fullName evidence="2">Uncharacterized protein</fullName>
    </submittedName>
</protein>
<feature type="compositionally biased region" description="Polar residues" evidence="1">
    <location>
        <begin position="36"/>
        <end position="46"/>
    </location>
</feature>
<reference evidence="2" key="1">
    <citation type="journal article" date="2006" name="Science">
        <title>The genome of black cottonwood, Populus trichocarpa (Torr. &amp; Gray).</title>
        <authorList>
            <person name="Tuskan G.A."/>
            <person name="Difazio S."/>
            <person name="Jansson S."/>
            <person name="Bohlmann J."/>
            <person name="Grigoriev I."/>
            <person name="Hellsten U."/>
            <person name="Putnam N."/>
            <person name="Ralph S."/>
            <person name="Rombauts S."/>
            <person name="Salamov A."/>
            <person name="Schein J."/>
            <person name="Sterck L."/>
            <person name="Aerts A."/>
            <person name="Bhalerao R.R."/>
            <person name="Bhalerao R.P."/>
            <person name="Blaudez D."/>
            <person name="Boerjan W."/>
            <person name="Brun A."/>
            <person name="Brunner A."/>
            <person name="Busov V."/>
            <person name="Campbell M."/>
            <person name="Carlson J."/>
            <person name="Chalot M."/>
            <person name="Chapman J."/>
            <person name="Chen G.L."/>
            <person name="Cooper D."/>
            <person name="Coutinho P.M."/>
            <person name="Couturier J."/>
            <person name="Covert S."/>
            <person name="Cronk Q."/>
            <person name="Cunningham R."/>
            <person name="Davis J."/>
            <person name="Degroeve S."/>
            <person name="Dejardin A."/>
            <person name="Depamphilis C."/>
            <person name="Detter J."/>
            <person name="Dirks B."/>
            <person name="Dubchak I."/>
            <person name="Duplessis S."/>
            <person name="Ehlting J."/>
            <person name="Ellis B."/>
            <person name="Gendler K."/>
            <person name="Goodstein D."/>
            <person name="Gribskov M."/>
            <person name="Grimwood J."/>
            <person name="Groover A."/>
            <person name="Gunter L."/>
            <person name="Hamberger B."/>
            <person name="Heinze B."/>
            <person name="Helariutta Y."/>
            <person name="Henrissat B."/>
            <person name="Holligan D."/>
            <person name="Holt R."/>
            <person name="Huang W."/>
            <person name="Islam-Faridi N."/>
            <person name="Jones S."/>
            <person name="Jones-Rhoades M."/>
            <person name="Jorgensen R."/>
            <person name="Joshi C."/>
            <person name="Kangasjarvi J."/>
            <person name="Karlsson J."/>
            <person name="Kelleher C."/>
            <person name="Kirkpatrick R."/>
            <person name="Kirst M."/>
            <person name="Kohler A."/>
            <person name="Kalluri U."/>
            <person name="Larimer F."/>
            <person name="Leebens-Mack J."/>
            <person name="Leple J.C."/>
            <person name="Locascio P."/>
            <person name="Lou Y."/>
            <person name="Lucas S."/>
            <person name="Martin F."/>
            <person name="Montanini B."/>
            <person name="Napoli C."/>
            <person name="Nelson D.R."/>
            <person name="Nelson C."/>
            <person name="Nieminen K."/>
            <person name="Nilsson O."/>
            <person name="Pereda V."/>
            <person name="Peter G."/>
            <person name="Philippe R."/>
            <person name="Pilate G."/>
            <person name="Poliakov A."/>
            <person name="Razumovskaya J."/>
            <person name="Richardson P."/>
            <person name="Rinaldi C."/>
            <person name="Ritland K."/>
            <person name="Rouze P."/>
            <person name="Ryaboy D."/>
            <person name="Schmutz J."/>
            <person name="Schrader J."/>
            <person name="Segerman B."/>
            <person name="Shin H."/>
            <person name="Siddiqui A."/>
            <person name="Sterky F."/>
            <person name="Terry A."/>
            <person name="Tsai C.J."/>
            <person name="Uberbacher E."/>
            <person name="Unneberg P."/>
            <person name="Vahala J."/>
            <person name="Wall K."/>
            <person name="Wessler S."/>
            <person name="Yang G."/>
            <person name="Yin T."/>
            <person name="Douglas C."/>
            <person name="Marra M."/>
            <person name="Sandberg G."/>
            <person name="Van de Peer Y."/>
            <person name="Rokhsar D."/>
        </authorList>
    </citation>
    <scope>NUCLEOTIDE SEQUENCE [LARGE SCALE GENOMIC DNA]</scope>
    <source>
        <strain evidence="2">Nisqually-1</strain>
    </source>
</reference>
<reference evidence="2" key="2">
    <citation type="submission" date="2017-07" db="EMBL/GenBank/DDBJ databases">
        <title>WGS assembly of Populus trichocarpa.</title>
        <authorList>
            <person name="Tuskan G."/>
            <person name="Difazio S."/>
            <person name="Jansson S."/>
            <person name="Bohlmann J."/>
            <person name="Grigoriev I."/>
            <person name="Hellsten U."/>
            <person name="Putnam N."/>
            <person name="Ralph S."/>
            <person name="Rombauts S."/>
            <person name="Salamov A."/>
            <person name="Schein J."/>
            <person name="Sterck L."/>
            <person name="Aerts A."/>
            <person name="Bhalerao R."/>
            <person name="Bhalerao R."/>
            <person name="Blaudez D."/>
            <person name="Boerjan W."/>
            <person name="Brun A."/>
            <person name="Brunner A."/>
            <person name="Busov V."/>
            <person name="Campbell M."/>
            <person name="Carlson J."/>
            <person name="Chalot M."/>
            <person name="Chapman J."/>
            <person name="Chen G."/>
            <person name="Cooper D."/>
            <person name="Coutinho P."/>
            <person name="Couturier J."/>
            <person name="Covert S."/>
            <person name="Cronk Q."/>
            <person name="Cunningham R."/>
            <person name="Davis J."/>
            <person name="Degroeve S."/>
            <person name="Dejardin A."/>
            <person name="Depamphilis C."/>
            <person name="Detter J."/>
            <person name="Dirks B."/>
            <person name="Dubchak I."/>
            <person name="Duplessis S."/>
            <person name="Ehlting J."/>
            <person name="Ellis B."/>
            <person name="Gendler K."/>
            <person name="Goodstein D."/>
            <person name="Gribskov M."/>
            <person name="Grimwood J."/>
            <person name="Groover A."/>
            <person name="Gunter L."/>
            <person name="Hamberger B."/>
            <person name="Heinze B."/>
            <person name="Helariutta Y."/>
            <person name="Henrissat B."/>
            <person name="Holligan D."/>
            <person name="Holt R."/>
            <person name="Huang W."/>
            <person name="Islam-Faridi N."/>
            <person name="Jones S."/>
            <person name="Jones-Rhoades M."/>
            <person name="Jorgensen R."/>
            <person name="Joshi C."/>
            <person name="Kangasjarvi J."/>
            <person name="Karlsson J."/>
            <person name="Kelleher C."/>
            <person name="Kirkpatrick R."/>
            <person name="Kirst M."/>
            <person name="Kohler A."/>
            <person name="Kalluri U."/>
            <person name="Larimer F."/>
            <person name="Leebens-Mack J."/>
            <person name="Leple J."/>
            <person name="Locascio P."/>
            <person name="Lou Y."/>
            <person name="Lucas S."/>
            <person name="Martin F."/>
            <person name="Montanini B."/>
            <person name="Napoli C."/>
            <person name="Nelson D."/>
            <person name="Nelson C."/>
            <person name="Nieminen K."/>
            <person name="Nilsson O."/>
            <person name="Pereda V."/>
            <person name="Peter G."/>
            <person name="Philippe R."/>
            <person name="Pilate G."/>
            <person name="Poliakov A."/>
            <person name="Razumovskaya J."/>
            <person name="Richardson P."/>
            <person name="Rinaldi C."/>
            <person name="Ritland K."/>
            <person name="Rouze P."/>
            <person name="Ryaboy D."/>
            <person name="Schmutz J."/>
            <person name="Schrader J."/>
            <person name="Segerman B."/>
            <person name="Shin H."/>
            <person name="Siddiqui A."/>
            <person name="Sterky F."/>
            <person name="Terry A."/>
            <person name="Tsai C."/>
            <person name="Uberbacher E."/>
            <person name="Unneberg P."/>
            <person name="Vahala J."/>
            <person name="Wall K."/>
            <person name="Wessler S."/>
            <person name="Yang G."/>
            <person name="Yin T."/>
            <person name="Douglas C."/>
            <person name="Marra M."/>
            <person name="Sandberg G."/>
            <person name="Van De Peer Y."/>
            <person name="Rokhsar D."/>
        </authorList>
    </citation>
    <scope>NUCLEOTIDE SEQUENCE</scope>
    <source>
        <strain evidence="2">Nisqually-1</strain>
    </source>
</reference>
<dbReference type="EMBL" id="KZ624150">
    <property type="protein sequence ID" value="PNS22010.1"/>
    <property type="molecule type" value="Genomic_DNA"/>
</dbReference>
<evidence type="ECO:0000313" key="2">
    <source>
        <dbReference type="EMBL" id="PNS22010.1"/>
    </source>
</evidence>
<sequence length="103" mass="11985">MHKREFEGHLKQDSRNKKNQISNDLRSHHLKKTNKTQELTQQTHSHGATKPYTLNKPIKLVLKLSSQYSFAKYSTTNLVSPSQAPLKYHATAWLKTFNIHNNM</sequence>
<gene>
    <name evidence="2" type="ORF">POPTR_T179600</name>
</gene>
<proteinExistence type="predicted"/>
<evidence type="ECO:0000256" key="1">
    <source>
        <dbReference type="SAM" id="MobiDB-lite"/>
    </source>
</evidence>
<dbReference type="AlphaFoldDB" id="A0A2K1R400"/>
<feature type="region of interest" description="Disordered" evidence="1">
    <location>
        <begin position="1"/>
        <end position="52"/>
    </location>
</feature>
<organism evidence="2">
    <name type="scientific">Populus trichocarpa</name>
    <name type="common">Western balsam poplar</name>
    <name type="synonym">Populus balsamifera subsp. trichocarpa</name>
    <dbReference type="NCBI Taxonomy" id="3694"/>
    <lineage>
        <taxon>Eukaryota</taxon>
        <taxon>Viridiplantae</taxon>
        <taxon>Streptophyta</taxon>
        <taxon>Embryophyta</taxon>
        <taxon>Tracheophyta</taxon>
        <taxon>Spermatophyta</taxon>
        <taxon>Magnoliopsida</taxon>
        <taxon>eudicotyledons</taxon>
        <taxon>Gunneridae</taxon>
        <taxon>Pentapetalae</taxon>
        <taxon>rosids</taxon>
        <taxon>fabids</taxon>
        <taxon>Malpighiales</taxon>
        <taxon>Salicaceae</taxon>
        <taxon>Saliceae</taxon>
        <taxon>Populus</taxon>
    </lineage>
</organism>
<accession>A0A2K1R400</accession>